<accession>A0A1G9YVI2</accession>
<evidence type="ECO:0000313" key="2">
    <source>
        <dbReference type="EMBL" id="SDN12561.1"/>
    </source>
</evidence>
<dbReference type="AlphaFoldDB" id="A0A1G9YVI2"/>
<name>A0A1G9YVI2_9FIRM</name>
<dbReference type="RefSeq" id="WP_092074761.1">
    <property type="nucleotide sequence ID" value="NZ_FNHB01000012.1"/>
</dbReference>
<dbReference type="InterPro" id="IPR010359">
    <property type="entry name" value="IrrE_HExxH"/>
</dbReference>
<protein>
    <recommendedName>
        <fullName evidence="1">IrrE N-terminal-like domain-containing protein</fullName>
    </recommendedName>
</protein>
<organism evidence="2 3">
    <name type="scientific">Dendrosporobacter quercicolus</name>
    <dbReference type="NCBI Taxonomy" id="146817"/>
    <lineage>
        <taxon>Bacteria</taxon>
        <taxon>Bacillati</taxon>
        <taxon>Bacillota</taxon>
        <taxon>Negativicutes</taxon>
        <taxon>Selenomonadales</taxon>
        <taxon>Sporomusaceae</taxon>
        <taxon>Dendrosporobacter</taxon>
    </lineage>
</organism>
<gene>
    <name evidence="2" type="ORF">SAMN04488502_11267</name>
</gene>
<reference evidence="2 3" key="1">
    <citation type="submission" date="2016-10" db="EMBL/GenBank/DDBJ databases">
        <authorList>
            <person name="de Groot N.N."/>
        </authorList>
    </citation>
    <scope>NUCLEOTIDE SEQUENCE [LARGE SCALE GENOMIC DNA]</scope>
    <source>
        <strain evidence="2 3">DSM 1736</strain>
    </source>
</reference>
<dbReference type="OrthoDB" id="9816277at2"/>
<sequence length="139" mass="16035">MIKNIVVELVKKYKTNCPFALAKELNINITYEPLGQTMGYYTKDFRIKFIHINQHLIKKERIFTCAHELGHAVVHTNVNTPFLKRHTLFSVAKIEREANTFAVELLLPDSTLQEYQEASLYTLADIAGIPKKLAELKKF</sequence>
<dbReference type="Gene3D" id="1.10.10.2910">
    <property type="match status" value="1"/>
</dbReference>
<proteinExistence type="predicted"/>
<dbReference type="PANTHER" id="PTHR43236:SF1">
    <property type="entry name" value="BLL7220 PROTEIN"/>
    <property type="match status" value="1"/>
</dbReference>
<evidence type="ECO:0000259" key="1">
    <source>
        <dbReference type="Pfam" id="PF06114"/>
    </source>
</evidence>
<dbReference type="PANTHER" id="PTHR43236">
    <property type="entry name" value="ANTITOXIN HIGA1"/>
    <property type="match status" value="1"/>
</dbReference>
<dbReference type="InterPro" id="IPR052345">
    <property type="entry name" value="Rad_response_metalloprotease"/>
</dbReference>
<keyword evidence="3" id="KW-1185">Reference proteome</keyword>
<dbReference type="Proteomes" id="UP000214880">
    <property type="component" value="Unassembled WGS sequence"/>
</dbReference>
<dbReference type="EMBL" id="FNHB01000012">
    <property type="protein sequence ID" value="SDN12561.1"/>
    <property type="molecule type" value="Genomic_DNA"/>
</dbReference>
<evidence type="ECO:0000313" key="3">
    <source>
        <dbReference type="Proteomes" id="UP000214880"/>
    </source>
</evidence>
<feature type="domain" description="IrrE N-terminal-like" evidence="1">
    <location>
        <begin position="22"/>
        <end position="127"/>
    </location>
</feature>
<dbReference type="Pfam" id="PF06114">
    <property type="entry name" value="Peptidase_M78"/>
    <property type="match status" value="1"/>
</dbReference>
<dbReference type="STRING" id="146817.SAMN04488502_11267"/>